<dbReference type="SUPFAM" id="SSF53756">
    <property type="entry name" value="UDP-Glycosyltransferase/glycogen phosphorylase"/>
    <property type="match status" value="1"/>
</dbReference>
<keyword evidence="1" id="KW-0808">Transferase</keyword>
<proteinExistence type="predicted"/>
<protein>
    <submittedName>
        <fullName evidence="4">CAZy families GT4 protein</fullName>
    </submittedName>
</protein>
<dbReference type="EMBL" id="KF128455">
    <property type="protein sequence ID" value="AIA95820.1"/>
    <property type="molecule type" value="Genomic_DNA"/>
</dbReference>
<feature type="domain" description="Glycosyl transferase family 1" evidence="3">
    <location>
        <begin position="1"/>
        <end position="62"/>
    </location>
</feature>
<dbReference type="GO" id="GO:0016757">
    <property type="term" value="F:glycosyltransferase activity"/>
    <property type="evidence" value="ECO:0007669"/>
    <property type="project" value="InterPro"/>
</dbReference>
<feature type="region of interest" description="Disordered" evidence="2">
    <location>
        <begin position="102"/>
        <end position="124"/>
    </location>
</feature>
<dbReference type="Pfam" id="PF00534">
    <property type="entry name" value="Glycos_transf_1"/>
    <property type="match status" value="1"/>
</dbReference>
<evidence type="ECO:0000313" key="4">
    <source>
        <dbReference type="EMBL" id="AIA95820.1"/>
    </source>
</evidence>
<accession>A0A060CRC0</accession>
<feature type="non-terminal residue" evidence="4">
    <location>
        <position position="124"/>
    </location>
</feature>
<dbReference type="PANTHER" id="PTHR46401">
    <property type="entry name" value="GLYCOSYLTRANSFERASE WBBK-RELATED"/>
    <property type="match status" value="1"/>
</dbReference>
<evidence type="ECO:0000259" key="3">
    <source>
        <dbReference type="Pfam" id="PF00534"/>
    </source>
</evidence>
<feature type="compositionally biased region" description="Polar residues" evidence="2">
    <location>
        <begin position="115"/>
        <end position="124"/>
    </location>
</feature>
<evidence type="ECO:0000256" key="1">
    <source>
        <dbReference type="ARBA" id="ARBA00022679"/>
    </source>
</evidence>
<organism evidence="4">
    <name type="scientific">uncultured Micromonospora sp</name>
    <dbReference type="NCBI Taxonomy" id="429168"/>
    <lineage>
        <taxon>Bacteria</taxon>
        <taxon>Bacillati</taxon>
        <taxon>Actinomycetota</taxon>
        <taxon>Actinomycetes</taxon>
        <taxon>Micromonosporales</taxon>
        <taxon>Micromonosporaceae</taxon>
        <taxon>Micromonospora</taxon>
        <taxon>environmental samples</taxon>
    </lineage>
</organism>
<dbReference type="Gene3D" id="3.40.50.2000">
    <property type="entry name" value="Glycogen Phosphorylase B"/>
    <property type="match status" value="2"/>
</dbReference>
<sequence length="124" mass="13213">MEASAVGTPVVAAAVGGLATVVRDGVTGLLVDGHDPSDYARAIERVACAPAYRERLGRAAARHARDFGWERTADRTLDVYRRAAVAAREPMVGELYWLSASRPSRRCGRSSPRATSSGRRSATG</sequence>
<name>A0A060CRC0_9ACTN</name>
<dbReference type="PANTHER" id="PTHR46401:SF2">
    <property type="entry name" value="GLYCOSYLTRANSFERASE WBBK-RELATED"/>
    <property type="match status" value="1"/>
</dbReference>
<dbReference type="GO" id="GO:0009103">
    <property type="term" value="P:lipopolysaccharide biosynthetic process"/>
    <property type="evidence" value="ECO:0007669"/>
    <property type="project" value="TreeGrafter"/>
</dbReference>
<evidence type="ECO:0000256" key="2">
    <source>
        <dbReference type="SAM" id="MobiDB-lite"/>
    </source>
</evidence>
<dbReference type="InterPro" id="IPR001296">
    <property type="entry name" value="Glyco_trans_1"/>
</dbReference>
<reference evidence="4" key="1">
    <citation type="journal article" date="2013" name="Environ. Microbiol.">
        <title>Seasonally variable intestinal metagenomes of the red palm weevil (Rhynchophorus ferrugineus).</title>
        <authorList>
            <person name="Jia S."/>
            <person name="Zhang X."/>
            <person name="Zhang G."/>
            <person name="Yin A."/>
            <person name="Zhang S."/>
            <person name="Li F."/>
            <person name="Wang L."/>
            <person name="Zhao D."/>
            <person name="Yun Q."/>
            <person name="Tala"/>
            <person name="Wang J."/>
            <person name="Sun G."/>
            <person name="Baabdullah M."/>
            <person name="Yu X."/>
            <person name="Hu S."/>
            <person name="Al-Mssallem I.S."/>
            <person name="Yu J."/>
        </authorList>
    </citation>
    <scope>NUCLEOTIDE SEQUENCE</scope>
</reference>
<dbReference type="AlphaFoldDB" id="A0A060CRC0"/>